<organism evidence="1 2">
    <name type="scientific">Paxillus involutus ATCC 200175</name>
    <dbReference type="NCBI Taxonomy" id="664439"/>
    <lineage>
        <taxon>Eukaryota</taxon>
        <taxon>Fungi</taxon>
        <taxon>Dikarya</taxon>
        <taxon>Basidiomycota</taxon>
        <taxon>Agaricomycotina</taxon>
        <taxon>Agaricomycetes</taxon>
        <taxon>Agaricomycetidae</taxon>
        <taxon>Boletales</taxon>
        <taxon>Paxilineae</taxon>
        <taxon>Paxillaceae</taxon>
        <taxon>Paxillus</taxon>
    </lineage>
</organism>
<sequence length="93" mass="10110">MSFTHRSDVLTTPLKATTSPLDLPATIHTVQHIISEPVHPYTIPALRPSGSVLVHPNTLTIGLTLPEFRSAVNPFRVKLIAPFFTILSSVLAT</sequence>
<name>A0A0C9TAW1_PAXIN</name>
<reference evidence="2" key="2">
    <citation type="submission" date="2015-01" db="EMBL/GenBank/DDBJ databases">
        <title>Evolutionary Origins and Diversification of the Mycorrhizal Mutualists.</title>
        <authorList>
            <consortium name="DOE Joint Genome Institute"/>
            <consortium name="Mycorrhizal Genomics Consortium"/>
            <person name="Kohler A."/>
            <person name="Kuo A."/>
            <person name="Nagy L.G."/>
            <person name="Floudas D."/>
            <person name="Copeland A."/>
            <person name="Barry K.W."/>
            <person name="Cichocki N."/>
            <person name="Veneault-Fourrey C."/>
            <person name="LaButti K."/>
            <person name="Lindquist E.A."/>
            <person name="Lipzen A."/>
            <person name="Lundell T."/>
            <person name="Morin E."/>
            <person name="Murat C."/>
            <person name="Riley R."/>
            <person name="Ohm R."/>
            <person name="Sun H."/>
            <person name="Tunlid A."/>
            <person name="Henrissat B."/>
            <person name="Grigoriev I.V."/>
            <person name="Hibbett D.S."/>
            <person name="Martin F."/>
        </authorList>
    </citation>
    <scope>NUCLEOTIDE SEQUENCE [LARGE SCALE GENOMIC DNA]</scope>
    <source>
        <strain evidence="2">ATCC 200175</strain>
    </source>
</reference>
<protein>
    <submittedName>
        <fullName evidence="1">Uncharacterized protein</fullName>
    </submittedName>
</protein>
<reference evidence="1 2" key="1">
    <citation type="submission" date="2014-06" db="EMBL/GenBank/DDBJ databases">
        <authorList>
            <consortium name="DOE Joint Genome Institute"/>
            <person name="Kuo A."/>
            <person name="Kohler A."/>
            <person name="Nagy L.G."/>
            <person name="Floudas D."/>
            <person name="Copeland A."/>
            <person name="Barry K.W."/>
            <person name="Cichocki N."/>
            <person name="Veneault-Fourrey C."/>
            <person name="LaButti K."/>
            <person name="Lindquist E.A."/>
            <person name="Lipzen A."/>
            <person name="Lundell T."/>
            <person name="Morin E."/>
            <person name="Murat C."/>
            <person name="Sun H."/>
            <person name="Tunlid A."/>
            <person name="Henrissat B."/>
            <person name="Grigoriev I.V."/>
            <person name="Hibbett D.S."/>
            <person name="Martin F."/>
            <person name="Nordberg H.P."/>
            <person name="Cantor M.N."/>
            <person name="Hua S.X."/>
        </authorList>
    </citation>
    <scope>NUCLEOTIDE SEQUENCE [LARGE SCALE GENOMIC DNA]</scope>
    <source>
        <strain evidence="1 2">ATCC 200175</strain>
    </source>
</reference>
<gene>
    <name evidence="1" type="ORF">PAXINDRAFT_21370</name>
</gene>
<accession>A0A0C9TAW1</accession>
<dbReference type="EMBL" id="KN821035">
    <property type="protein sequence ID" value="KIJ05357.1"/>
    <property type="molecule type" value="Genomic_DNA"/>
</dbReference>
<keyword evidence="2" id="KW-1185">Reference proteome</keyword>
<dbReference type="AlphaFoldDB" id="A0A0C9TAW1"/>
<evidence type="ECO:0000313" key="2">
    <source>
        <dbReference type="Proteomes" id="UP000053647"/>
    </source>
</evidence>
<dbReference type="Proteomes" id="UP000053647">
    <property type="component" value="Unassembled WGS sequence"/>
</dbReference>
<proteinExistence type="predicted"/>
<dbReference type="HOGENOM" id="CLU_2400316_0_0_1"/>
<evidence type="ECO:0000313" key="1">
    <source>
        <dbReference type="EMBL" id="KIJ05357.1"/>
    </source>
</evidence>